<feature type="transmembrane region" description="Helical" evidence="11">
    <location>
        <begin position="86"/>
        <end position="104"/>
    </location>
</feature>
<dbReference type="eggNOG" id="COG0310">
    <property type="taxonomic scope" value="Bacteria"/>
</dbReference>
<evidence type="ECO:0000256" key="1">
    <source>
        <dbReference type="ARBA" id="ARBA00004651"/>
    </source>
</evidence>
<evidence type="ECO:0000256" key="4">
    <source>
        <dbReference type="ARBA" id="ARBA00022475"/>
    </source>
</evidence>
<feature type="transmembrane region" description="Helical" evidence="11">
    <location>
        <begin position="181"/>
        <end position="203"/>
    </location>
</feature>
<evidence type="ECO:0000256" key="9">
    <source>
        <dbReference type="ARBA" id="ARBA00023136"/>
    </source>
</evidence>
<dbReference type="GO" id="GO:0006824">
    <property type="term" value="P:cobalt ion transport"/>
    <property type="evidence" value="ECO:0007669"/>
    <property type="project" value="UniProtKB-KW"/>
</dbReference>
<keyword evidence="5" id="KW-0169">Cobalamin biosynthesis</keyword>
<feature type="transmembrane region" description="Helical" evidence="11">
    <location>
        <begin position="30"/>
        <end position="48"/>
    </location>
</feature>
<feature type="transmembrane region" description="Helical" evidence="11">
    <location>
        <begin position="116"/>
        <end position="141"/>
    </location>
</feature>
<feature type="transmembrane region" description="Helical" evidence="11">
    <location>
        <begin position="153"/>
        <end position="175"/>
    </location>
</feature>
<dbReference type="InterPro" id="IPR018024">
    <property type="entry name" value="CbiM"/>
</dbReference>
<feature type="transmembrane region" description="Helical" evidence="11">
    <location>
        <begin position="215"/>
        <end position="241"/>
    </location>
</feature>
<keyword evidence="4" id="KW-1003">Cell membrane</keyword>
<dbReference type="Proteomes" id="UP000030652">
    <property type="component" value="Unassembled WGS sequence"/>
</dbReference>
<dbReference type="GO" id="GO:0009236">
    <property type="term" value="P:cobalamin biosynthetic process"/>
    <property type="evidence" value="ECO:0007669"/>
    <property type="project" value="UniProtKB-KW"/>
</dbReference>
<dbReference type="Pfam" id="PF01891">
    <property type="entry name" value="CbiM"/>
    <property type="match status" value="1"/>
</dbReference>
<dbReference type="PANTHER" id="PTHR43627:SF1">
    <property type="entry name" value="COBALT TRANSPORT PROTEIN CBIM"/>
    <property type="match status" value="1"/>
</dbReference>
<evidence type="ECO:0000256" key="6">
    <source>
        <dbReference type="ARBA" id="ARBA00022692"/>
    </source>
</evidence>
<dbReference type="NCBIfam" id="NF006184">
    <property type="entry name" value="PRK08319.1"/>
    <property type="match status" value="1"/>
</dbReference>
<evidence type="ECO:0000256" key="7">
    <source>
        <dbReference type="ARBA" id="ARBA00022989"/>
    </source>
</evidence>
<evidence type="ECO:0000256" key="10">
    <source>
        <dbReference type="ARBA" id="ARBA00023285"/>
    </source>
</evidence>
<evidence type="ECO:0000256" key="5">
    <source>
        <dbReference type="ARBA" id="ARBA00022573"/>
    </source>
</evidence>
<evidence type="ECO:0000256" key="2">
    <source>
        <dbReference type="ARBA" id="ARBA00022426"/>
    </source>
</evidence>
<sequence length="305" mass="32930">MIFDGKGGEGVYGNKQQVNLCADLLKARIFLLRKGMGFFILIFCDYYTVQMKKVLIGVSVVIALLLLPHVAYAMHITEGILPPKWAIFWFVLIIPFVVIGTLTLKKKKRDVPGFLPLVGLVGAAVFVFSCFPIPVVGLNGMATAHPAGTGMSAILLGPFVSVVIAGIALFIQALFLAHGGLTTLGVNIFSMGVLGSFSGYFAFRLAQRMGIKLFWCGFLAGVVSDLCTYMGTSIGLGLLVFEGDESFSVAMMHSAKAMLEIFVVFMATSQGPLCIAEGIVVGFALSYVYKVRPSILYNLRVIKEQ</sequence>
<keyword evidence="3" id="KW-0813">Transport</keyword>
<keyword evidence="9 11" id="KW-0472">Membrane</keyword>
<comment type="subcellular location">
    <subcellularLocation>
        <location evidence="1">Cell membrane</location>
        <topology evidence="1">Multi-pass membrane protein</topology>
    </subcellularLocation>
</comment>
<keyword evidence="2" id="KW-0171">Cobalt transport</keyword>
<organism evidence="12 13">
    <name type="scientific">Candidatus Scalindua brodae</name>
    <dbReference type="NCBI Taxonomy" id="237368"/>
    <lineage>
        <taxon>Bacteria</taxon>
        <taxon>Pseudomonadati</taxon>
        <taxon>Planctomycetota</taxon>
        <taxon>Candidatus Brocadiia</taxon>
        <taxon>Candidatus Brocadiales</taxon>
        <taxon>Candidatus Scalinduaceae</taxon>
        <taxon>Candidatus Scalindua</taxon>
    </lineage>
</organism>
<feature type="transmembrane region" description="Helical" evidence="11">
    <location>
        <begin position="261"/>
        <end position="289"/>
    </location>
</feature>
<comment type="caution">
    <text evidence="12">The sequence shown here is derived from an EMBL/GenBank/DDBJ whole genome shotgun (WGS) entry which is preliminary data.</text>
</comment>
<reference evidence="12 13" key="1">
    <citation type="submission" date="2014-10" db="EMBL/GenBank/DDBJ databases">
        <title>Draft genome of anammox bacterium scalindua brodae, obtained using differential coverage binning of sequence data from two enrichment reactors.</title>
        <authorList>
            <person name="Speth D.R."/>
            <person name="Russ L."/>
            <person name="Kartal B."/>
            <person name="Op den Camp H.J."/>
            <person name="Dutilh B.E."/>
            <person name="Jetten M.S."/>
        </authorList>
    </citation>
    <scope>NUCLEOTIDE SEQUENCE [LARGE SCALE GENOMIC DNA]</scope>
    <source>
        <strain evidence="12">RU1</strain>
    </source>
</reference>
<accession>A0A0B0ELI9</accession>
<evidence type="ECO:0000313" key="13">
    <source>
        <dbReference type="Proteomes" id="UP000030652"/>
    </source>
</evidence>
<protein>
    <submittedName>
        <fullName evidence="12">Cobalt transporter protein CbiM</fullName>
    </submittedName>
</protein>
<keyword evidence="8" id="KW-0406">Ion transport</keyword>
<keyword evidence="10" id="KW-0170">Cobalt</keyword>
<evidence type="ECO:0000256" key="8">
    <source>
        <dbReference type="ARBA" id="ARBA00023065"/>
    </source>
</evidence>
<dbReference type="PANTHER" id="PTHR43627">
    <property type="match status" value="1"/>
</dbReference>
<dbReference type="Gene3D" id="1.10.1760.20">
    <property type="match status" value="1"/>
</dbReference>
<gene>
    <name evidence="12" type="ORF">SCABRO_00769</name>
</gene>
<dbReference type="AlphaFoldDB" id="A0A0B0ELI9"/>
<name>A0A0B0ELI9_9BACT</name>
<dbReference type="GO" id="GO:0043190">
    <property type="term" value="C:ATP-binding cassette (ABC) transporter complex"/>
    <property type="evidence" value="ECO:0007669"/>
    <property type="project" value="InterPro"/>
</dbReference>
<keyword evidence="6 11" id="KW-0812">Transmembrane</keyword>
<dbReference type="PATRIC" id="fig|237368.3.peg.833"/>
<keyword evidence="7 11" id="KW-1133">Transmembrane helix</keyword>
<evidence type="ECO:0000256" key="11">
    <source>
        <dbReference type="SAM" id="Phobius"/>
    </source>
</evidence>
<proteinExistence type="predicted"/>
<feature type="transmembrane region" description="Helical" evidence="11">
    <location>
        <begin position="54"/>
        <end position="74"/>
    </location>
</feature>
<evidence type="ECO:0000313" key="12">
    <source>
        <dbReference type="EMBL" id="KHE93474.1"/>
    </source>
</evidence>
<dbReference type="InterPro" id="IPR002751">
    <property type="entry name" value="CbiM/NikMN"/>
</dbReference>
<dbReference type="EMBL" id="JRYO01000056">
    <property type="protein sequence ID" value="KHE93474.1"/>
    <property type="molecule type" value="Genomic_DNA"/>
</dbReference>
<evidence type="ECO:0000256" key="3">
    <source>
        <dbReference type="ARBA" id="ARBA00022448"/>
    </source>
</evidence>